<dbReference type="EMBL" id="CP036290">
    <property type="protein sequence ID" value="QDU84496.1"/>
    <property type="molecule type" value="Genomic_DNA"/>
</dbReference>
<gene>
    <name evidence="1" type="ORF">Pla163_16060</name>
</gene>
<keyword evidence="2" id="KW-1185">Reference proteome</keyword>
<evidence type="ECO:0000313" key="2">
    <source>
        <dbReference type="Proteomes" id="UP000319342"/>
    </source>
</evidence>
<dbReference type="OrthoDB" id="4467772at2"/>
<accession>A0A518CZ44</accession>
<name>A0A518CZ44_9BACT</name>
<dbReference type="Pfam" id="PF16155">
    <property type="entry name" value="PnbB"/>
    <property type="match status" value="1"/>
</dbReference>
<organism evidence="1 2">
    <name type="scientific">Rohdeia mirabilis</name>
    <dbReference type="NCBI Taxonomy" id="2528008"/>
    <lineage>
        <taxon>Bacteria</taxon>
        <taxon>Pseudomonadati</taxon>
        <taxon>Planctomycetota</taxon>
        <taxon>Planctomycetia</taxon>
        <taxon>Planctomycetia incertae sedis</taxon>
        <taxon>Rohdeia</taxon>
    </lineage>
</organism>
<dbReference type="Proteomes" id="UP000319342">
    <property type="component" value="Chromosome"/>
</dbReference>
<dbReference type="AlphaFoldDB" id="A0A518CZ44"/>
<dbReference type="InterPro" id="IPR032345">
    <property type="entry name" value="PnbB"/>
</dbReference>
<dbReference type="RefSeq" id="WP_145186147.1">
    <property type="nucleotide sequence ID" value="NZ_CP036290.1"/>
</dbReference>
<protein>
    <recommendedName>
        <fullName evidence="3">DUF4863 domain-containing protein</fullName>
    </recommendedName>
</protein>
<sequence length="151" mass="15944">MDPIFERLVELARSVDASHPAEAEAELARLLPVDGEEARAIGARLAELITAGEVAERGELPVKYGRVAKASDATCGFSIDVVHMSGPGPHHRHPQGEIDFCFALDGSPTFDGRGPGWLVYGPDSQHVPTVAGGEMGIVYLLPQGAIEFTGA</sequence>
<proteinExistence type="predicted"/>
<reference evidence="1 2" key="1">
    <citation type="submission" date="2019-02" db="EMBL/GenBank/DDBJ databases">
        <title>Deep-cultivation of Planctomycetes and their phenomic and genomic characterization uncovers novel biology.</title>
        <authorList>
            <person name="Wiegand S."/>
            <person name="Jogler M."/>
            <person name="Boedeker C."/>
            <person name="Pinto D."/>
            <person name="Vollmers J."/>
            <person name="Rivas-Marin E."/>
            <person name="Kohn T."/>
            <person name="Peeters S.H."/>
            <person name="Heuer A."/>
            <person name="Rast P."/>
            <person name="Oberbeckmann S."/>
            <person name="Bunk B."/>
            <person name="Jeske O."/>
            <person name="Meyerdierks A."/>
            <person name="Storesund J.E."/>
            <person name="Kallscheuer N."/>
            <person name="Luecker S."/>
            <person name="Lage O.M."/>
            <person name="Pohl T."/>
            <person name="Merkel B.J."/>
            <person name="Hornburger P."/>
            <person name="Mueller R.-W."/>
            <person name="Bruemmer F."/>
            <person name="Labrenz M."/>
            <person name="Spormann A.M."/>
            <person name="Op den Camp H."/>
            <person name="Overmann J."/>
            <person name="Amann R."/>
            <person name="Jetten M.S.M."/>
            <person name="Mascher T."/>
            <person name="Medema M.H."/>
            <person name="Devos D.P."/>
            <person name="Kaster A.-K."/>
            <person name="Ovreas L."/>
            <person name="Rohde M."/>
            <person name="Galperin M.Y."/>
            <person name="Jogler C."/>
        </authorList>
    </citation>
    <scope>NUCLEOTIDE SEQUENCE [LARGE SCALE GENOMIC DNA]</scope>
    <source>
        <strain evidence="1 2">Pla163</strain>
    </source>
</reference>
<evidence type="ECO:0008006" key="3">
    <source>
        <dbReference type="Google" id="ProtNLM"/>
    </source>
</evidence>
<evidence type="ECO:0000313" key="1">
    <source>
        <dbReference type="EMBL" id="QDU84496.1"/>
    </source>
</evidence>